<dbReference type="Gene3D" id="3.30.40.10">
    <property type="entry name" value="Zinc/RING finger domain, C3HC4 (zinc finger)"/>
    <property type="match status" value="1"/>
</dbReference>
<dbReference type="AlphaFoldDB" id="T1KI92"/>
<dbReference type="SUPFAM" id="SSF57850">
    <property type="entry name" value="RING/U-box"/>
    <property type="match status" value="1"/>
</dbReference>
<dbReference type="PROSITE" id="PS00518">
    <property type="entry name" value="ZF_RING_1"/>
    <property type="match status" value="1"/>
</dbReference>
<accession>T1KI92</accession>
<dbReference type="eggNOG" id="KOG0297">
    <property type="taxonomic scope" value="Eukaryota"/>
</dbReference>
<dbReference type="STRING" id="32264.T1KI92"/>
<evidence type="ECO:0000256" key="4">
    <source>
        <dbReference type="PROSITE-ProRule" id="PRU00175"/>
    </source>
</evidence>
<dbReference type="EMBL" id="CAEY01000111">
    <property type="status" value="NOT_ANNOTATED_CDS"/>
    <property type="molecule type" value="Genomic_DNA"/>
</dbReference>
<dbReference type="PANTHER" id="PTHR10131">
    <property type="entry name" value="TNF RECEPTOR ASSOCIATED FACTOR"/>
    <property type="match status" value="1"/>
</dbReference>
<dbReference type="OrthoDB" id="6493466at2759"/>
<keyword evidence="2 4" id="KW-0863">Zinc-finger</keyword>
<dbReference type="HOGENOM" id="CLU_861462_0_0_1"/>
<proteinExistence type="predicted"/>
<reference evidence="6" key="2">
    <citation type="submission" date="2015-06" db="UniProtKB">
        <authorList>
            <consortium name="EnsemblMetazoa"/>
        </authorList>
    </citation>
    <scope>IDENTIFICATION</scope>
</reference>
<reference evidence="7" key="1">
    <citation type="submission" date="2011-08" db="EMBL/GenBank/DDBJ databases">
        <authorList>
            <person name="Rombauts S."/>
        </authorList>
    </citation>
    <scope>NUCLEOTIDE SEQUENCE</scope>
    <source>
        <strain evidence="7">London</strain>
    </source>
</reference>
<evidence type="ECO:0000313" key="6">
    <source>
        <dbReference type="EnsemblMetazoa" id="tetur12g00520.1"/>
    </source>
</evidence>
<name>T1KI92_TETUR</name>
<dbReference type="KEGG" id="tut:107364546"/>
<keyword evidence="1" id="KW-0479">Metal-binding</keyword>
<gene>
    <name evidence="6" type="primary">107364546</name>
</gene>
<evidence type="ECO:0000256" key="3">
    <source>
        <dbReference type="ARBA" id="ARBA00022833"/>
    </source>
</evidence>
<dbReference type="GO" id="GO:0008270">
    <property type="term" value="F:zinc ion binding"/>
    <property type="evidence" value="ECO:0007669"/>
    <property type="project" value="UniProtKB-KW"/>
</dbReference>
<dbReference type="EnsemblMetazoa" id="tetur12g00520.1">
    <property type="protein sequence ID" value="tetur12g00520.1"/>
    <property type="gene ID" value="tetur12g00520"/>
</dbReference>
<protein>
    <recommendedName>
        <fullName evidence="5">RING-type domain-containing protein</fullName>
    </recommendedName>
</protein>
<keyword evidence="7" id="KW-1185">Reference proteome</keyword>
<dbReference type="PROSITE" id="PS50089">
    <property type="entry name" value="ZF_RING_2"/>
    <property type="match status" value="1"/>
</dbReference>
<dbReference type="InterPro" id="IPR017907">
    <property type="entry name" value="Znf_RING_CS"/>
</dbReference>
<dbReference type="InterPro" id="IPR013083">
    <property type="entry name" value="Znf_RING/FYVE/PHD"/>
</dbReference>
<sequence>MGYDPSLFVSKVDSELKCPICQGVVEKPVHGINCNHIYCSTCVRSWLRHSLTCPLDRLPLNESQLRPGPRIIVSLLKNLEIKCTNYNRGCCWIMKLCELDQHLTWCAFKAPSSEINISNSNSNNVNNSSNLVPNPDNEIRQLRNICDKRSELQELRNLVNRLTCDMENITASGEIITQQVKEISDKTDCVIRYLQYAQSQMMRIFLSREEQEQLMSNLKLDNSLVNCTVLNLSEFMTPEILMEYLRQNGMKPIKCIMGPYPFNRSRNFCVTVRLSDLDKLLDPDLWPIGAALTITNGRNKSPLITGKRSKNMSTLCLESGINE</sequence>
<dbReference type="SMART" id="SM00184">
    <property type="entry name" value="RING"/>
    <property type="match status" value="1"/>
</dbReference>
<keyword evidence="3" id="KW-0862">Zinc</keyword>
<evidence type="ECO:0000256" key="2">
    <source>
        <dbReference type="ARBA" id="ARBA00022771"/>
    </source>
</evidence>
<dbReference type="Pfam" id="PF13923">
    <property type="entry name" value="zf-C3HC4_2"/>
    <property type="match status" value="1"/>
</dbReference>
<dbReference type="Proteomes" id="UP000015104">
    <property type="component" value="Unassembled WGS sequence"/>
</dbReference>
<dbReference type="OMA" id="CDMETIT"/>
<evidence type="ECO:0000256" key="1">
    <source>
        <dbReference type="ARBA" id="ARBA00022723"/>
    </source>
</evidence>
<evidence type="ECO:0000259" key="5">
    <source>
        <dbReference type="PROSITE" id="PS50089"/>
    </source>
</evidence>
<dbReference type="PANTHER" id="PTHR10131:SF157">
    <property type="entry name" value="RECEPTOR-ASSOCIATED FACTOR, PUTATIVE-RELATED"/>
    <property type="match status" value="1"/>
</dbReference>
<dbReference type="InterPro" id="IPR001841">
    <property type="entry name" value="Znf_RING"/>
</dbReference>
<organism evidence="6 7">
    <name type="scientific">Tetranychus urticae</name>
    <name type="common">Two-spotted spider mite</name>
    <dbReference type="NCBI Taxonomy" id="32264"/>
    <lineage>
        <taxon>Eukaryota</taxon>
        <taxon>Metazoa</taxon>
        <taxon>Ecdysozoa</taxon>
        <taxon>Arthropoda</taxon>
        <taxon>Chelicerata</taxon>
        <taxon>Arachnida</taxon>
        <taxon>Acari</taxon>
        <taxon>Acariformes</taxon>
        <taxon>Trombidiformes</taxon>
        <taxon>Prostigmata</taxon>
        <taxon>Eleutherengona</taxon>
        <taxon>Raphignathae</taxon>
        <taxon>Tetranychoidea</taxon>
        <taxon>Tetranychidae</taxon>
        <taxon>Tetranychus</taxon>
    </lineage>
</organism>
<feature type="domain" description="RING-type" evidence="5">
    <location>
        <begin position="18"/>
        <end position="57"/>
    </location>
</feature>
<dbReference type="GO" id="GO:0043122">
    <property type="term" value="P:regulation of canonical NF-kappaB signal transduction"/>
    <property type="evidence" value="ECO:0007669"/>
    <property type="project" value="TreeGrafter"/>
</dbReference>
<evidence type="ECO:0000313" key="7">
    <source>
        <dbReference type="Proteomes" id="UP000015104"/>
    </source>
</evidence>
<dbReference type="SUPFAM" id="SSF49599">
    <property type="entry name" value="TRAF domain-like"/>
    <property type="match status" value="1"/>
</dbReference>